<reference evidence="1 2" key="1">
    <citation type="submission" date="2019-08" db="EMBL/GenBank/DDBJ databases">
        <title>Whole genome of Aphis craccivora.</title>
        <authorList>
            <person name="Voronova N.V."/>
            <person name="Shulinski R.S."/>
            <person name="Bandarenka Y.V."/>
            <person name="Zhorov D.G."/>
            <person name="Warner D."/>
        </authorList>
    </citation>
    <scope>NUCLEOTIDE SEQUENCE [LARGE SCALE GENOMIC DNA]</scope>
    <source>
        <strain evidence="1">180601</strain>
        <tissue evidence="1">Whole Body</tissue>
    </source>
</reference>
<gene>
    <name evidence="1" type="ORF">FWK35_00001249</name>
</gene>
<accession>A0A6G0ZPJ2</accession>
<sequence>MLHLHNVSREDFLNLFAFILKIIHLIHNNQSVMHKLGLVSLTDMRFEANLICLRKLIEGIIDAPFLFSEKRNLNQRQTQRTLTQSNIIKLYKKLNSADTYKLFMMKYEYRYSYLGVLLKTILRDQQGNYATLILYSYRPYGLIHLLKTNKSNPLTECSIKNASETFEQFSTETEINKLCILHTRASVVK</sequence>
<keyword evidence="2" id="KW-1185">Reference proteome</keyword>
<protein>
    <submittedName>
        <fullName evidence="1">Uncharacterized protein</fullName>
    </submittedName>
</protein>
<dbReference type="EMBL" id="VUJU01000103">
    <property type="protein sequence ID" value="KAF0773042.1"/>
    <property type="molecule type" value="Genomic_DNA"/>
</dbReference>
<dbReference type="AlphaFoldDB" id="A0A6G0ZPJ2"/>
<evidence type="ECO:0000313" key="2">
    <source>
        <dbReference type="Proteomes" id="UP000478052"/>
    </source>
</evidence>
<dbReference type="Proteomes" id="UP000478052">
    <property type="component" value="Unassembled WGS sequence"/>
</dbReference>
<comment type="caution">
    <text evidence="1">The sequence shown here is derived from an EMBL/GenBank/DDBJ whole genome shotgun (WGS) entry which is preliminary data.</text>
</comment>
<organism evidence="1 2">
    <name type="scientific">Aphis craccivora</name>
    <name type="common">Cowpea aphid</name>
    <dbReference type="NCBI Taxonomy" id="307492"/>
    <lineage>
        <taxon>Eukaryota</taxon>
        <taxon>Metazoa</taxon>
        <taxon>Ecdysozoa</taxon>
        <taxon>Arthropoda</taxon>
        <taxon>Hexapoda</taxon>
        <taxon>Insecta</taxon>
        <taxon>Pterygota</taxon>
        <taxon>Neoptera</taxon>
        <taxon>Paraneoptera</taxon>
        <taxon>Hemiptera</taxon>
        <taxon>Sternorrhyncha</taxon>
        <taxon>Aphidomorpha</taxon>
        <taxon>Aphidoidea</taxon>
        <taxon>Aphididae</taxon>
        <taxon>Aphidini</taxon>
        <taxon>Aphis</taxon>
        <taxon>Aphis</taxon>
    </lineage>
</organism>
<evidence type="ECO:0000313" key="1">
    <source>
        <dbReference type="EMBL" id="KAF0773042.1"/>
    </source>
</evidence>
<name>A0A6G0ZPJ2_APHCR</name>
<proteinExistence type="predicted"/>